<dbReference type="EMBL" id="CM023477">
    <property type="protein sequence ID" value="KAH7936586.1"/>
    <property type="molecule type" value="Genomic_DNA"/>
</dbReference>
<comment type="caution">
    <text evidence="1">The sequence shown here is derived from an EMBL/GenBank/DDBJ whole genome shotgun (WGS) entry which is preliminary data.</text>
</comment>
<reference evidence="1" key="1">
    <citation type="submission" date="2020-05" db="EMBL/GenBank/DDBJ databases">
        <title>Large-scale comparative analyses of tick genomes elucidate their genetic diversity and vector capacities.</title>
        <authorList>
            <person name="Jia N."/>
            <person name="Wang J."/>
            <person name="Shi W."/>
            <person name="Du L."/>
            <person name="Sun Y."/>
            <person name="Zhan W."/>
            <person name="Jiang J."/>
            <person name="Wang Q."/>
            <person name="Zhang B."/>
            <person name="Ji P."/>
            <person name="Sakyi L.B."/>
            <person name="Cui X."/>
            <person name="Yuan T."/>
            <person name="Jiang B."/>
            <person name="Yang W."/>
            <person name="Lam T.T.-Y."/>
            <person name="Chang Q."/>
            <person name="Ding S."/>
            <person name="Wang X."/>
            <person name="Zhu J."/>
            <person name="Ruan X."/>
            <person name="Zhao L."/>
            <person name="Wei J."/>
            <person name="Que T."/>
            <person name="Du C."/>
            <person name="Cheng J."/>
            <person name="Dai P."/>
            <person name="Han X."/>
            <person name="Huang E."/>
            <person name="Gao Y."/>
            <person name="Liu J."/>
            <person name="Shao H."/>
            <person name="Ye R."/>
            <person name="Li L."/>
            <person name="Wei W."/>
            <person name="Wang X."/>
            <person name="Wang C."/>
            <person name="Yang T."/>
            <person name="Huo Q."/>
            <person name="Li W."/>
            <person name="Guo W."/>
            <person name="Chen H."/>
            <person name="Zhou L."/>
            <person name="Ni X."/>
            <person name="Tian J."/>
            <person name="Zhou Y."/>
            <person name="Sheng Y."/>
            <person name="Liu T."/>
            <person name="Pan Y."/>
            <person name="Xia L."/>
            <person name="Li J."/>
            <person name="Zhao F."/>
            <person name="Cao W."/>
        </authorList>
    </citation>
    <scope>NUCLEOTIDE SEQUENCE</scope>
    <source>
        <strain evidence="1">Dsil-2018</strain>
    </source>
</reference>
<name>A0ACB8C6N5_DERSI</name>
<keyword evidence="2" id="KW-1185">Reference proteome</keyword>
<protein>
    <submittedName>
        <fullName evidence="1">Uncharacterized protein</fullName>
    </submittedName>
</protein>
<dbReference type="Proteomes" id="UP000821865">
    <property type="component" value="Chromosome 8"/>
</dbReference>
<evidence type="ECO:0000313" key="1">
    <source>
        <dbReference type="EMBL" id="KAH7936586.1"/>
    </source>
</evidence>
<organism evidence="1 2">
    <name type="scientific">Dermacentor silvarum</name>
    <name type="common">Tick</name>
    <dbReference type="NCBI Taxonomy" id="543639"/>
    <lineage>
        <taxon>Eukaryota</taxon>
        <taxon>Metazoa</taxon>
        <taxon>Ecdysozoa</taxon>
        <taxon>Arthropoda</taxon>
        <taxon>Chelicerata</taxon>
        <taxon>Arachnida</taxon>
        <taxon>Acari</taxon>
        <taxon>Parasitiformes</taxon>
        <taxon>Ixodida</taxon>
        <taxon>Ixodoidea</taxon>
        <taxon>Ixodidae</taxon>
        <taxon>Rhipicephalinae</taxon>
        <taxon>Dermacentor</taxon>
    </lineage>
</organism>
<proteinExistence type="predicted"/>
<accession>A0ACB8C6N5</accession>
<evidence type="ECO:0000313" key="2">
    <source>
        <dbReference type="Proteomes" id="UP000821865"/>
    </source>
</evidence>
<gene>
    <name evidence="1" type="ORF">HPB49_001562</name>
</gene>
<sequence length="326" mass="36577">MSPAEAIRLHESKLVVQENGYALVANSAVNPVPSAIYYWHKLWREENFGRDIDPLLKIAEKMPLYAKEGLDVKLGRSEDGQFWVVLVVTPIMKRTQELSAASEIIFIDSTSSCDASHSTLTVLLTATNAGAVPVAVLIHNSQSAECYRTAFTLLKENYPTCFGGLSYPQAFMTDNSAAEKAALQAVRPQGTQLLCFFHVAQAEWRWLTAARNNIGKEQRRSLMSAFRHDVDNNLEALFEQMRQIHAEEKGNETYRRHLLSGTKRLKRLQELKRGLGVMMAMDAALGLELRRGRCIKCSPQQLQDDVQSDKRLQASSSGTTTEWPFT</sequence>